<evidence type="ECO:0000256" key="4">
    <source>
        <dbReference type="ARBA" id="ARBA00022839"/>
    </source>
</evidence>
<dbReference type="InterPro" id="IPR020579">
    <property type="entry name" value="Exonuc_VII_lsu_C"/>
</dbReference>
<name>A0A6N2SAF3_9FIRM</name>
<dbReference type="HAMAP" id="MF_00378">
    <property type="entry name" value="Exonuc_7_L"/>
    <property type="match status" value="1"/>
</dbReference>
<organism evidence="9">
    <name type="scientific">uncultured Anaerotruncus sp</name>
    <dbReference type="NCBI Taxonomy" id="905011"/>
    <lineage>
        <taxon>Bacteria</taxon>
        <taxon>Bacillati</taxon>
        <taxon>Bacillota</taxon>
        <taxon>Clostridia</taxon>
        <taxon>Eubacteriales</taxon>
        <taxon>Oscillospiraceae</taxon>
        <taxon>Anaerotruncus</taxon>
        <taxon>environmental samples</taxon>
    </lineage>
</organism>
<reference evidence="9" key="1">
    <citation type="submission" date="2019-11" db="EMBL/GenBank/DDBJ databases">
        <authorList>
            <person name="Feng L."/>
        </authorList>
    </citation>
    <scope>NUCLEOTIDE SEQUENCE</scope>
    <source>
        <strain evidence="9">AundefinedLFYP135</strain>
    </source>
</reference>
<dbReference type="NCBIfam" id="TIGR00237">
    <property type="entry name" value="xseA"/>
    <property type="match status" value="1"/>
</dbReference>
<keyword evidence="3 5" id="KW-0378">Hydrolase</keyword>
<dbReference type="GO" id="GO:0008855">
    <property type="term" value="F:exodeoxyribonuclease VII activity"/>
    <property type="evidence" value="ECO:0007669"/>
    <property type="project" value="UniProtKB-UniRule"/>
</dbReference>
<feature type="domain" description="OB-fold nucleic acid binding" evidence="8">
    <location>
        <begin position="6"/>
        <end position="102"/>
    </location>
</feature>
<evidence type="ECO:0000256" key="6">
    <source>
        <dbReference type="RuleBase" id="RU004355"/>
    </source>
</evidence>
<evidence type="ECO:0000313" key="9">
    <source>
        <dbReference type="EMBL" id="VYS89598.1"/>
    </source>
</evidence>
<dbReference type="GO" id="GO:0003676">
    <property type="term" value="F:nucleic acid binding"/>
    <property type="evidence" value="ECO:0007669"/>
    <property type="project" value="InterPro"/>
</dbReference>
<dbReference type="PANTHER" id="PTHR30008">
    <property type="entry name" value="EXODEOXYRIBONUCLEASE 7 LARGE SUBUNIT"/>
    <property type="match status" value="1"/>
</dbReference>
<dbReference type="GO" id="GO:0006308">
    <property type="term" value="P:DNA catabolic process"/>
    <property type="evidence" value="ECO:0007669"/>
    <property type="project" value="UniProtKB-UniRule"/>
</dbReference>
<gene>
    <name evidence="5 9" type="primary">xseA</name>
    <name evidence="9" type="ORF">AULFYP135_00809</name>
</gene>
<feature type="domain" description="Exonuclease VII large subunit C-terminal" evidence="7">
    <location>
        <begin position="125"/>
        <end position="323"/>
    </location>
</feature>
<proteinExistence type="inferred from homology"/>
<dbReference type="CDD" id="cd04489">
    <property type="entry name" value="ExoVII_LU_OBF"/>
    <property type="match status" value="1"/>
</dbReference>
<sequence>MNQNMLTVSQLNRYVKSLLEENPLLQEVYVKGEVSNFVRHLKSGHCYFTLKDRDAAVKCVMFKGNAQFLRFTPEDGLSVLVRGSVSLYERDGSFQLYVTDMQPEGIGALALAYEQLKRRLAAEGLFDPGHKRPIPAFPARIGVVTSLSGAALKDIVNVLSRRYPIGTLVVADAVVQGREAAPSIVAGIREMNRQRACDVLIVGRGGGSLEDLWAFNEEAVVRAVYESAIPVISAVGHEVDFALCDFAADLRAPTPSAAAELASPSVEQLILQQTALKSALYRYTIDGLEARQSRFGLLLEEFSRVSPEKTLEQNRQELKNLVELAMESTGKKLDDMQRDLHKYAALLDSYSPLKVVARGYSITLKDGDILRDPGEASPGDIITTKLAGGELASQVLAKKGEIPS</sequence>
<protein>
    <recommendedName>
        <fullName evidence="5">Exodeoxyribonuclease 7 large subunit</fullName>
        <ecNumber evidence="5">3.1.11.6</ecNumber>
    </recommendedName>
    <alternativeName>
        <fullName evidence="5">Exodeoxyribonuclease VII large subunit</fullName>
        <shortName evidence="5">Exonuclease VII large subunit</shortName>
    </alternativeName>
</protein>
<dbReference type="EMBL" id="CACRSL010000003">
    <property type="protein sequence ID" value="VYS89598.1"/>
    <property type="molecule type" value="Genomic_DNA"/>
</dbReference>
<evidence type="ECO:0000259" key="7">
    <source>
        <dbReference type="Pfam" id="PF02601"/>
    </source>
</evidence>
<evidence type="ECO:0000256" key="1">
    <source>
        <dbReference type="ARBA" id="ARBA00022490"/>
    </source>
</evidence>
<dbReference type="Pfam" id="PF02601">
    <property type="entry name" value="Exonuc_VII_L"/>
    <property type="match status" value="1"/>
</dbReference>
<dbReference type="GO" id="GO:0005737">
    <property type="term" value="C:cytoplasm"/>
    <property type="evidence" value="ECO:0007669"/>
    <property type="project" value="UniProtKB-SubCell"/>
</dbReference>
<evidence type="ECO:0000256" key="2">
    <source>
        <dbReference type="ARBA" id="ARBA00022722"/>
    </source>
</evidence>
<evidence type="ECO:0000256" key="3">
    <source>
        <dbReference type="ARBA" id="ARBA00022801"/>
    </source>
</evidence>
<comment type="similarity">
    <text evidence="5 6">Belongs to the XseA family.</text>
</comment>
<accession>A0A6N2SAF3</accession>
<dbReference type="GO" id="GO:0009318">
    <property type="term" value="C:exodeoxyribonuclease VII complex"/>
    <property type="evidence" value="ECO:0007669"/>
    <property type="project" value="UniProtKB-UniRule"/>
</dbReference>
<dbReference type="PANTHER" id="PTHR30008:SF0">
    <property type="entry name" value="EXODEOXYRIBONUCLEASE 7 LARGE SUBUNIT"/>
    <property type="match status" value="1"/>
</dbReference>
<comment type="subcellular location">
    <subcellularLocation>
        <location evidence="5 6">Cytoplasm</location>
    </subcellularLocation>
</comment>
<dbReference type="EC" id="3.1.11.6" evidence="5"/>
<keyword evidence="4 5" id="KW-0269">Exonuclease</keyword>
<keyword evidence="2 5" id="KW-0540">Nuclease</keyword>
<dbReference type="AlphaFoldDB" id="A0A6N2SAF3"/>
<dbReference type="InterPro" id="IPR025824">
    <property type="entry name" value="OB-fold_nuc-bd_dom"/>
</dbReference>
<keyword evidence="1 5" id="KW-0963">Cytoplasm</keyword>
<evidence type="ECO:0000256" key="5">
    <source>
        <dbReference type="HAMAP-Rule" id="MF_00378"/>
    </source>
</evidence>
<comment type="catalytic activity">
    <reaction evidence="5 6">
        <text>Exonucleolytic cleavage in either 5'- to 3'- or 3'- to 5'-direction to yield nucleoside 5'-phosphates.</text>
        <dbReference type="EC" id="3.1.11.6"/>
    </reaction>
</comment>
<evidence type="ECO:0000259" key="8">
    <source>
        <dbReference type="Pfam" id="PF13742"/>
    </source>
</evidence>
<comment type="subunit">
    <text evidence="5">Heterooligomer composed of large and small subunits.</text>
</comment>
<dbReference type="InterPro" id="IPR003753">
    <property type="entry name" value="Exonuc_VII_L"/>
</dbReference>
<comment type="function">
    <text evidence="5">Bidirectionally degrades single-stranded DNA into large acid-insoluble oligonucleotides, which are then degraded further into small acid-soluble oligonucleotides.</text>
</comment>
<dbReference type="Pfam" id="PF13742">
    <property type="entry name" value="tRNA_anti_2"/>
    <property type="match status" value="1"/>
</dbReference>